<dbReference type="GO" id="GO:0020037">
    <property type="term" value="F:heme binding"/>
    <property type="evidence" value="ECO:0007669"/>
    <property type="project" value="InterPro"/>
</dbReference>
<keyword evidence="1" id="KW-0479">Metal-binding</keyword>
<keyword evidence="1" id="KW-0813">Transport</keyword>
<evidence type="ECO:0000313" key="4">
    <source>
        <dbReference type="EMBL" id="EWM24551.1"/>
    </source>
</evidence>
<dbReference type="InterPro" id="IPR009050">
    <property type="entry name" value="Globin-like_sf"/>
</dbReference>
<name>W7TVC4_9STRA</name>
<dbReference type="OrthoDB" id="10368493at2759"/>
<gene>
    <name evidence="4" type="ORF">Naga_100613g3</name>
</gene>
<sequence>SDMLIRLGKRHHDLGVRPQQYVSMQRSILVSLEELLGAEWNRDYRDAWASVFSFISHVMIKAAAEEAQRVAREGKQEGGKGRGEGGEGGGEASHGEGRGKGCPITAPAHMPVNKVLSGLQLESIHTSHPDGHYLHRTPAKKG</sequence>
<keyword evidence="1" id="KW-0408">Iron</keyword>
<dbReference type="SUPFAM" id="SSF46458">
    <property type="entry name" value="Globin-like"/>
    <property type="match status" value="1"/>
</dbReference>
<feature type="non-terminal residue" evidence="4">
    <location>
        <position position="1"/>
    </location>
</feature>
<keyword evidence="5" id="KW-1185">Reference proteome</keyword>
<dbReference type="Gene3D" id="1.10.490.10">
    <property type="entry name" value="Globins"/>
    <property type="match status" value="1"/>
</dbReference>
<evidence type="ECO:0000313" key="5">
    <source>
        <dbReference type="Proteomes" id="UP000019335"/>
    </source>
</evidence>
<comment type="similarity">
    <text evidence="1">Belongs to the globin family.</text>
</comment>
<organism evidence="4 5">
    <name type="scientific">Nannochloropsis gaditana</name>
    <dbReference type="NCBI Taxonomy" id="72520"/>
    <lineage>
        <taxon>Eukaryota</taxon>
        <taxon>Sar</taxon>
        <taxon>Stramenopiles</taxon>
        <taxon>Ochrophyta</taxon>
        <taxon>Eustigmatophyceae</taxon>
        <taxon>Eustigmatales</taxon>
        <taxon>Monodopsidaceae</taxon>
        <taxon>Nannochloropsis</taxon>
    </lineage>
</organism>
<comment type="caution">
    <text evidence="4">The sequence shown here is derived from an EMBL/GenBank/DDBJ whole genome shotgun (WGS) entry which is preliminary data.</text>
</comment>
<accession>W7TVC4</accession>
<reference evidence="4 5" key="1">
    <citation type="journal article" date="2014" name="Mol. Plant">
        <title>Chromosome Scale Genome Assembly and Transcriptome Profiling of Nannochloropsis gaditana in Nitrogen Depletion.</title>
        <authorList>
            <person name="Corteggiani Carpinelli E."/>
            <person name="Telatin A."/>
            <person name="Vitulo N."/>
            <person name="Forcato C."/>
            <person name="D'Angelo M."/>
            <person name="Schiavon R."/>
            <person name="Vezzi A."/>
            <person name="Giacometti G.M."/>
            <person name="Morosinotto T."/>
            <person name="Valle G."/>
        </authorList>
    </citation>
    <scope>NUCLEOTIDE SEQUENCE [LARGE SCALE GENOMIC DNA]</scope>
    <source>
        <strain evidence="4 5">B-31</strain>
    </source>
</reference>
<feature type="domain" description="Globin" evidence="3">
    <location>
        <begin position="1"/>
        <end position="64"/>
    </location>
</feature>
<dbReference type="CDD" id="cd01040">
    <property type="entry name" value="Mb-like"/>
    <property type="match status" value="1"/>
</dbReference>
<dbReference type="GO" id="GO:0019825">
    <property type="term" value="F:oxygen binding"/>
    <property type="evidence" value="ECO:0007669"/>
    <property type="project" value="InterPro"/>
</dbReference>
<proteinExistence type="inferred from homology"/>
<dbReference type="InterPro" id="IPR000971">
    <property type="entry name" value="Globin"/>
</dbReference>
<keyword evidence="1" id="KW-0561">Oxygen transport</keyword>
<evidence type="ECO:0000256" key="1">
    <source>
        <dbReference type="RuleBase" id="RU000356"/>
    </source>
</evidence>
<evidence type="ECO:0000259" key="3">
    <source>
        <dbReference type="PROSITE" id="PS01033"/>
    </source>
</evidence>
<dbReference type="Pfam" id="PF00042">
    <property type="entry name" value="Globin"/>
    <property type="match status" value="1"/>
</dbReference>
<dbReference type="PROSITE" id="PS01033">
    <property type="entry name" value="GLOBIN"/>
    <property type="match status" value="1"/>
</dbReference>
<dbReference type="InterPro" id="IPR044399">
    <property type="entry name" value="Mb-like_M"/>
</dbReference>
<dbReference type="GO" id="GO:0005344">
    <property type="term" value="F:oxygen carrier activity"/>
    <property type="evidence" value="ECO:0007669"/>
    <property type="project" value="UniProtKB-KW"/>
</dbReference>
<feature type="compositionally biased region" description="Basic and acidic residues" evidence="2">
    <location>
        <begin position="66"/>
        <end position="85"/>
    </location>
</feature>
<feature type="region of interest" description="Disordered" evidence="2">
    <location>
        <begin position="66"/>
        <end position="106"/>
    </location>
</feature>
<dbReference type="AlphaFoldDB" id="W7TVC4"/>
<dbReference type="Proteomes" id="UP000019335">
    <property type="component" value="Chromosome 13"/>
</dbReference>
<protein>
    <submittedName>
        <fullName evidence="4">Globin domain protein</fullName>
    </submittedName>
</protein>
<dbReference type="InterPro" id="IPR012292">
    <property type="entry name" value="Globin/Proto"/>
</dbReference>
<evidence type="ECO:0000256" key="2">
    <source>
        <dbReference type="SAM" id="MobiDB-lite"/>
    </source>
</evidence>
<keyword evidence="1" id="KW-0349">Heme</keyword>
<dbReference type="EMBL" id="AZIL01001186">
    <property type="protein sequence ID" value="EWM24551.1"/>
    <property type="molecule type" value="Genomic_DNA"/>
</dbReference>